<keyword evidence="3" id="KW-1185">Reference proteome</keyword>
<gene>
    <name evidence="2" type="ORF">XENOCAPTIV_014655</name>
</gene>
<dbReference type="PANTHER" id="PTHR15225">
    <property type="entry name" value="INTERFERON-INDUCED PROTEIN 35/NMI N-MYC/STAT INTERACTING PROTEIN"/>
    <property type="match status" value="1"/>
</dbReference>
<proteinExistence type="predicted"/>
<name>A0ABV0QT92_9TELE</name>
<evidence type="ECO:0000313" key="3">
    <source>
        <dbReference type="Proteomes" id="UP001434883"/>
    </source>
</evidence>
<dbReference type="Proteomes" id="UP001434883">
    <property type="component" value="Unassembled WGS sequence"/>
</dbReference>
<comment type="caution">
    <text evidence="2">The sequence shown here is derived from an EMBL/GenBank/DDBJ whole genome shotgun (WGS) entry which is preliminary data.</text>
</comment>
<evidence type="ECO:0000259" key="1">
    <source>
        <dbReference type="Pfam" id="PF07292"/>
    </source>
</evidence>
<organism evidence="2 3">
    <name type="scientific">Xenoophorus captivus</name>
    <dbReference type="NCBI Taxonomy" id="1517983"/>
    <lineage>
        <taxon>Eukaryota</taxon>
        <taxon>Metazoa</taxon>
        <taxon>Chordata</taxon>
        <taxon>Craniata</taxon>
        <taxon>Vertebrata</taxon>
        <taxon>Euteleostomi</taxon>
        <taxon>Actinopterygii</taxon>
        <taxon>Neopterygii</taxon>
        <taxon>Teleostei</taxon>
        <taxon>Neoteleostei</taxon>
        <taxon>Acanthomorphata</taxon>
        <taxon>Ovalentaria</taxon>
        <taxon>Atherinomorphae</taxon>
        <taxon>Cyprinodontiformes</taxon>
        <taxon>Goodeidae</taxon>
        <taxon>Xenoophorus</taxon>
    </lineage>
</organism>
<dbReference type="PANTHER" id="PTHR15225:SF1">
    <property type="entry name" value="INTERFERON-INDUCED 35 KDA PROTEIN"/>
    <property type="match status" value="1"/>
</dbReference>
<evidence type="ECO:0000313" key="2">
    <source>
        <dbReference type="EMBL" id="MEQ2198562.1"/>
    </source>
</evidence>
<reference evidence="2 3" key="1">
    <citation type="submission" date="2021-06" db="EMBL/GenBank/DDBJ databases">
        <authorList>
            <person name="Palmer J.M."/>
        </authorList>
    </citation>
    <scope>NUCLEOTIDE SEQUENCE [LARGE SCALE GENOMIC DNA]</scope>
    <source>
        <strain evidence="2 3">XC_2019</strain>
        <tissue evidence="2">Muscle</tissue>
    </source>
</reference>
<feature type="domain" description="NID" evidence="1">
    <location>
        <begin position="36"/>
        <end position="120"/>
    </location>
</feature>
<dbReference type="EMBL" id="JAHRIN010019839">
    <property type="protein sequence ID" value="MEQ2198562.1"/>
    <property type="molecule type" value="Genomic_DNA"/>
</dbReference>
<protein>
    <recommendedName>
        <fullName evidence="1">NID domain-containing protein</fullName>
    </recommendedName>
</protein>
<accession>A0ABV0QT92</accession>
<dbReference type="Pfam" id="PF07292">
    <property type="entry name" value="NID"/>
    <property type="match status" value="1"/>
</dbReference>
<sequence length="144" mass="16255">MPEKKFVFSGKVGKANDTEDFEMKPHITYPMEEGTALITFEEEDGEKTEPNLDLGEECRIIVEAQPVHLMMPSLVETRTSMCRRTVLLTGIPNVMDQETLQDMLEIHFQKNGNCGGEIEAFLYNPLGQHTLALFSNVSSEDTEE</sequence>
<dbReference type="InterPro" id="IPR009909">
    <property type="entry name" value="Nmi/IFP35_dom"/>
</dbReference>